<accession>A0A6P7HJG1</accession>
<dbReference type="SMART" id="SM00256">
    <property type="entry name" value="FBOX"/>
    <property type="match status" value="1"/>
</dbReference>
<evidence type="ECO:0000313" key="4">
    <source>
        <dbReference type="RefSeq" id="XP_028255720.1"/>
    </source>
</evidence>
<dbReference type="SUPFAM" id="SSF81383">
    <property type="entry name" value="F-box domain"/>
    <property type="match status" value="1"/>
</dbReference>
<dbReference type="InParanoid" id="A0A6P7HJG1"/>
<dbReference type="AlphaFoldDB" id="A0A6P7HJG1"/>
<proteinExistence type="predicted"/>
<dbReference type="PANTHER" id="PTHR46731">
    <property type="entry name" value="F-BOX ONLY PROTEIN 15"/>
    <property type="match status" value="1"/>
</dbReference>
<evidence type="ECO:0000256" key="1">
    <source>
        <dbReference type="SAM" id="MobiDB-lite"/>
    </source>
</evidence>
<protein>
    <submittedName>
        <fullName evidence="4">F-box only protein 15-like isoform X1</fullName>
    </submittedName>
</protein>
<dbReference type="Proteomes" id="UP000515145">
    <property type="component" value="Chromosome 2"/>
</dbReference>
<dbReference type="InterPro" id="IPR036047">
    <property type="entry name" value="F-box-like_dom_sf"/>
</dbReference>
<dbReference type="InterPro" id="IPR001810">
    <property type="entry name" value="F-box_dom"/>
</dbReference>
<feature type="compositionally biased region" description="Basic and acidic residues" evidence="1">
    <location>
        <begin position="61"/>
        <end position="73"/>
    </location>
</feature>
<dbReference type="CDD" id="cd22093">
    <property type="entry name" value="F-box_FBXO15"/>
    <property type="match status" value="1"/>
</dbReference>
<organism evidence="3 4">
    <name type="scientific">Parambassis ranga</name>
    <name type="common">Indian glassy fish</name>
    <dbReference type="NCBI Taxonomy" id="210632"/>
    <lineage>
        <taxon>Eukaryota</taxon>
        <taxon>Metazoa</taxon>
        <taxon>Chordata</taxon>
        <taxon>Craniata</taxon>
        <taxon>Vertebrata</taxon>
        <taxon>Euteleostomi</taxon>
        <taxon>Actinopterygii</taxon>
        <taxon>Neopterygii</taxon>
        <taxon>Teleostei</taxon>
        <taxon>Neoteleostei</taxon>
        <taxon>Acanthomorphata</taxon>
        <taxon>Ovalentaria</taxon>
        <taxon>Ambassidae</taxon>
        <taxon>Parambassis</taxon>
    </lineage>
</organism>
<name>A0A6P7HJG1_9TELE</name>
<evidence type="ECO:0000259" key="2">
    <source>
        <dbReference type="PROSITE" id="PS50181"/>
    </source>
</evidence>
<dbReference type="GeneID" id="114432112"/>
<dbReference type="OrthoDB" id="3219396at2759"/>
<keyword evidence="3" id="KW-1185">Reference proteome</keyword>
<dbReference type="PROSITE" id="PS50181">
    <property type="entry name" value="FBOX"/>
    <property type="match status" value="1"/>
</dbReference>
<dbReference type="FunCoup" id="A0A6P7HJG1">
    <property type="interactions" value="819"/>
</dbReference>
<feature type="region of interest" description="Disordered" evidence="1">
    <location>
        <begin position="18"/>
        <end position="73"/>
    </location>
</feature>
<evidence type="ECO:0000313" key="3">
    <source>
        <dbReference type="Proteomes" id="UP000515145"/>
    </source>
</evidence>
<reference evidence="4" key="1">
    <citation type="submission" date="2025-08" db="UniProtKB">
        <authorList>
            <consortium name="RefSeq"/>
        </authorList>
    </citation>
    <scope>IDENTIFICATION</scope>
</reference>
<dbReference type="PANTHER" id="PTHR46731:SF1">
    <property type="entry name" value="F-BOX ONLY PROTEIN 15"/>
    <property type="match status" value="1"/>
</dbReference>
<dbReference type="GO" id="GO:0019005">
    <property type="term" value="C:SCF ubiquitin ligase complex"/>
    <property type="evidence" value="ECO:0007669"/>
    <property type="project" value="TreeGrafter"/>
</dbReference>
<feature type="domain" description="F-box" evidence="2">
    <location>
        <begin position="82"/>
        <end position="128"/>
    </location>
</feature>
<dbReference type="Pfam" id="PF12937">
    <property type="entry name" value="F-box-like"/>
    <property type="match status" value="1"/>
</dbReference>
<dbReference type="Gene3D" id="1.20.1280.50">
    <property type="match status" value="1"/>
</dbReference>
<dbReference type="RefSeq" id="XP_028255720.1">
    <property type="nucleotide sequence ID" value="XM_028399919.1"/>
</dbReference>
<gene>
    <name evidence="4" type="primary">LOC114432112</name>
</gene>
<sequence>MAAGGQDFSYSFLQVLKKKSDQPAPGRAPQLYGPRRGRQAGGGGEKRQPKRGQSPVQARSSLERSSETKPEFHQIKVSLHKENLLERLPPEILIKILMFLDPSSLICISHVSRLLNRLANENIIWYRIYVSEFGGQTWKPAFGREASAKDSVEVEDGPALHWKNEYFRTTAGQEINKWRRELGDVSPCSGLPMQTERILRSLNITWELTVYDRWGYRTSVEPSQAHFFKSSVIIRWSSDSFPLYDDFSSILLHGIQKKRGLRTRKHSWSSLILKVNTLMRPHQLMGKDRLMTMMHLSPGIIIGVWRGHSQVAFIMISLHFHKLVEKSLLGTPVCPYSEPPHLPPADDSDPKYGLHGFSLHFILHNTCNVMLSGQFCQLSCGRDQFRHGLVELKVINQTNLSKHRLLSGSIGLPWRSEGLEGSVENCCIMTLTLLDEFKKPFWCVCSPVLNRLARSPHSVDYGGDHFEMEHFESDGQVKMKLVMLKEPQQFLLISLIVCVSVSKVNKHFSREYGS</sequence>